<feature type="region of interest" description="Disordered" evidence="1">
    <location>
        <begin position="218"/>
        <end position="252"/>
    </location>
</feature>
<dbReference type="Proteomes" id="UP000233551">
    <property type="component" value="Unassembled WGS sequence"/>
</dbReference>
<feature type="region of interest" description="Disordered" evidence="1">
    <location>
        <begin position="294"/>
        <end position="314"/>
    </location>
</feature>
<keyword evidence="7" id="KW-1185">Reference proteome</keyword>
<dbReference type="EMBL" id="MTKT01003950">
    <property type="protein sequence ID" value="OWM73589.1"/>
    <property type="molecule type" value="Genomic_DNA"/>
</dbReference>
<dbReference type="PANTHER" id="PTHR21450:SF6">
    <property type="entry name" value="EXPRESSED PROTEIN"/>
    <property type="match status" value="1"/>
</dbReference>
<dbReference type="InterPro" id="IPR006867">
    <property type="entry name" value="DUF632"/>
</dbReference>
<dbReference type="STRING" id="22663.A0A218WM92"/>
<dbReference type="Pfam" id="PF04783">
    <property type="entry name" value="DUF630"/>
    <property type="match status" value="1"/>
</dbReference>
<gene>
    <name evidence="4" type="ORF">CDL15_Pgr026688</name>
    <name evidence="5" type="ORF">CRG98_039321</name>
</gene>
<dbReference type="InterPro" id="IPR006868">
    <property type="entry name" value="DUF630"/>
</dbReference>
<feature type="region of interest" description="Disordered" evidence="1">
    <location>
        <begin position="131"/>
        <end position="163"/>
    </location>
</feature>
<feature type="compositionally biased region" description="Polar residues" evidence="1">
    <location>
        <begin position="139"/>
        <end position="158"/>
    </location>
</feature>
<feature type="domain" description="DUF630" evidence="3">
    <location>
        <begin position="1"/>
        <end position="59"/>
    </location>
</feature>
<reference evidence="6" key="1">
    <citation type="journal article" date="2017" name="Plant J.">
        <title>The pomegranate (Punica granatum L.) genome and the genomics of punicalagin biosynthesis.</title>
        <authorList>
            <person name="Qin G."/>
            <person name="Xu C."/>
            <person name="Ming R."/>
            <person name="Tang H."/>
            <person name="Guyot R."/>
            <person name="Kramer E.M."/>
            <person name="Hu Y."/>
            <person name="Yi X."/>
            <person name="Qi Y."/>
            <person name="Xu X."/>
            <person name="Gao Z."/>
            <person name="Pan H."/>
            <person name="Jian J."/>
            <person name="Tian Y."/>
            <person name="Yue Z."/>
            <person name="Xu Y."/>
        </authorList>
    </citation>
    <scope>NUCLEOTIDE SEQUENCE [LARGE SCALE GENOMIC DNA]</scope>
    <source>
        <strain evidence="6">cv. Dabenzi</strain>
    </source>
</reference>
<evidence type="ECO:0000313" key="7">
    <source>
        <dbReference type="Proteomes" id="UP000233551"/>
    </source>
</evidence>
<evidence type="ECO:0000313" key="5">
    <source>
        <dbReference type="EMBL" id="PKI40296.1"/>
    </source>
</evidence>
<dbReference type="Proteomes" id="UP000197138">
    <property type="component" value="Unassembled WGS sequence"/>
</dbReference>
<organism evidence="4 6">
    <name type="scientific">Punica granatum</name>
    <name type="common">Pomegranate</name>
    <dbReference type="NCBI Taxonomy" id="22663"/>
    <lineage>
        <taxon>Eukaryota</taxon>
        <taxon>Viridiplantae</taxon>
        <taxon>Streptophyta</taxon>
        <taxon>Embryophyta</taxon>
        <taxon>Tracheophyta</taxon>
        <taxon>Spermatophyta</taxon>
        <taxon>Magnoliopsida</taxon>
        <taxon>eudicotyledons</taxon>
        <taxon>Gunneridae</taxon>
        <taxon>Pentapetalae</taxon>
        <taxon>rosids</taxon>
        <taxon>malvids</taxon>
        <taxon>Myrtales</taxon>
        <taxon>Lythraceae</taxon>
        <taxon>Punica</taxon>
    </lineage>
</organism>
<evidence type="ECO:0000313" key="6">
    <source>
        <dbReference type="Proteomes" id="UP000197138"/>
    </source>
</evidence>
<feature type="region of interest" description="Disordered" evidence="1">
    <location>
        <begin position="685"/>
        <end position="727"/>
    </location>
</feature>
<name>A0A218WM92_PUNGR</name>
<reference evidence="4" key="2">
    <citation type="submission" date="2017-06" db="EMBL/GenBank/DDBJ databases">
        <title>The pomegranate genome and the genomics of punicalagin biosynthesis.</title>
        <authorList>
            <person name="Xu C."/>
        </authorList>
    </citation>
    <scope>NUCLEOTIDE SEQUENCE [LARGE SCALE GENOMIC DNA]</scope>
    <source>
        <tissue evidence="4">Fresh leaf</tissue>
    </source>
</reference>
<dbReference type="AlphaFoldDB" id="A0A218WM92"/>
<reference evidence="5 7" key="3">
    <citation type="submission" date="2017-11" db="EMBL/GenBank/DDBJ databases">
        <title>De-novo sequencing of pomegranate (Punica granatum L.) genome.</title>
        <authorList>
            <person name="Akparov Z."/>
            <person name="Amiraslanov A."/>
            <person name="Hajiyeva S."/>
            <person name="Abbasov M."/>
            <person name="Kaur K."/>
            <person name="Hamwieh A."/>
            <person name="Solovyev V."/>
            <person name="Salamov A."/>
            <person name="Braich B."/>
            <person name="Kosarev P."/>
            <person name="Mahmoud A."/>
            <person name="Hajiyev E."/>
            <person name="Babayeva S."/>
            <person name="Izzatullayeva V."/>
            <person name="Mammadov A."/>
            <person name="Mammadov A."/>
            <person name="Sharifova S."/>
            <person name="Ojaghi J."/>
            <person name="Eynullazada K."/>
            <person name="Bayramov B."/>
            <person name="Abdulazimova A."/>
            <person name="Shahmuradov I."/>
        </authorList>
    </citation>
    <scope>NUCLEOTIDE SEQUENCE [LARGE SCALE GENOMIC DNA]</scope>
    <source>
        <strain evidence="5">AG2017</strain>
        <strain evidence="7">cv. AG2017</strain>
        <tissue evidence="5">Leaf</tissue>
    </source>
</reference>
<accession>A0A218WM92</accession>
<dbReference type="EMBL" id="PGOL01003615">
    <property type="protein sequence ID" value="PKI40296.1"/>
    <property type="molecule type" value="Genomic_DNA"/>
</dbReference>
<dbReference type="GeneID" id="116199399"/>
<evidence type="ECO:0000313" key="4">
    <source>
        <dbReference type="EMBL" id="OWM73589.1"/>
    </source>
</evidence>
<feature type="compositionally biased region" description="Acidic residues" evidence="1">
    <location>
        <begin position="241"/>
        <end position="251"/>
    </location>
</feature>
<feature type="domain" description="DUF632" evidence="2">
    <location>
        <begin position="340"/>
        <end position="682"/>
    </location>
</feature>
<comment type="caution">
    <text evidence="4">The sequence shown here is derived from an EMBL/GenBank/DDBJ whole genome shotgun (WGS) entry which is preliminary data.</text>
</comment>
<proteinExistence type="predicted"/>
<dbReference type="PANTHER" id="PTHR21450">
    <property type="entry name" value="PROTEIN ALTERED PHOSPHATE STARVATION RESPONSE 1"/>
    <property type="match status" value="1"/>
</dbReference>
<evidence type="ECO:0000256" key="1">
    <source>
        <dbReference type="SAM" id="MobiDB-lite"/>
    </source>
</evidence>
<dbReference type="OrthoDB" id="694308at2759"/>
<protein>
    <submittedName>
        <fullName evidence="4">Uncharacterized protein</fullName>
    </submittedName>
</protein>
<evidence type="ECO:0000259" key="2">
    <source>
        <dbReference type="Pfam" id="PF04782"/>
    </source>
</evidence>
<evidence type="ECO:0000259" key="3">
    <source>
        <dbReference type="Pfam" id="PF04783"/>
    </source>
</evidence>
<sequence>MGAANSKVEEDKALQLCRERKKFVKQALEGRCSLAEAHVAYVHSLKAAGTALRKFVEPEAQNESSLYCTSTSATPEPLVLTEKSLSQFSVSSPSVLHRVEATETAVSPSPSTPTTSRFRADHMKFRGSFPKEVEERVSSPATGTVIISSTPPNTTPRSADTHDSSLFDHPPIPPETPPWDYFGLFHPIDHQFSSQEGKRLNSNRWLEHADELRRLREAQGIPDLEDDEEKACSSSHGTGEETQDSENEFDEPSTVTLVRKFENVNRVSDQGIAGSSPSTAVPPVGSVASETEFLNAEGGGSPSTSSLRDGSPVVTPLATKKKELDKEDRAENNIEPKDFVTSIKHIELLFVKASDSGKEVQKMLEANKLQISPIIPANKSVSLASVYLRACFSCGQERRQVQEEPAQAAIKYLTWHNMASSSSPSSSNPLELSSKDSVEVKNGNLFNDFCMVSGSHASTLDRLYAWERKLYDEVKASEMIRNNYDAKCKLLRQLESKAESFQKIDKTRAYIKDLYSRIGVAIHRIETISKKIEEVRDKELQPQLEELIEGLSRMWEVMFECHKLQYRIIAVAHHNTTKITVHSESRRQIILLLENELSYLSASFTKWTGAQQFYLWAINSWLNKCVSLRQMPSKRKKRVEPPPLRNFGPPIYATCDVWLSKLRTLPSKEVADVIRALASETRKFLPRQEKSRGKGTKRAPTASSEADNVSEAGPSMSRDDAPEDPNFTFDRFRSRLVGFLGKLNEYSESSVFMYEELKGEIEQAKNNYDRLMSRSQT</sequence>
<dbReference type="Pfam" id="PF04782">
    <property type="entry name" value="DUF632"/>
    <property type="match status" value="1"/>
</dbReference>